<proteinExistence type="predicted"/>
<gene>
    <name evidence="1" type="ORF">JJQ60_10275</name>
</gene>
<organism evidence="1 2">
    <name type="scientific">Aquimarina mytili</name>
    <dbReference type="NCBI Taxonomy" id="874423"/>
    <lineage>
        <taxon>Bacteria</taxon>
        <taxon>Pseudomonadati</taxon>
        <taxon>Bacteroidota</taxon>
        <taxon>Flavobacteriia</taxon>
        <taxon>Flavobacteriales</taxon>
        <taxon>Flavobacteriaceae</taxon>
        <taxon>Aquimarina</taxon>
    </lineage>
</organism>
<name>A0A937D617_9FLAO</name>
<dbReference type="AlphaFoldDB" id="A0A937D617"/>
<protein>
    <submittedName>
        <fullName evidence="1">Uncharacterized protein</fullName>
    </submittedName>
</protein>
<evidence type="ECO:0000313" key="1">
    <source>
        <dbReference type="EMBL" id="MBL0683904.1"/>
    </source>
</evidence>
<comment type="caution">
    <text evidence="1">The sequence shown here is derived from an EMBL/GenBank/DDBJ whole genome shotgun (WGS) entry which is preliminary data.</text>
</comment>
<accession>A0A937D617</accession>
<sequence>MNTTKEIRFKTINKTTLAKAYGVPPRTIKLWLQPIEKQIGEYLGKNFNPKQVELIVSILGQPEDLDLITSAHTSKLI</sequence>
<evidence type="ECO:0000313" key="2">
    <source>
        <dbReference type="Proteomes" id="UP000651057"/>
    </source>
</evidence>
<reference evidence="1" key="1">
    <citation type="submission" date="2021-01" db="EMBL/GenBank/DDBJ databases">
        <authorList>
            <person name="Zhong Y.L."/>
        </authorList>
    </citation>
    <scope>NUCLEOTIDE SEQUENCE</scope>
    <source>
        <strain evidence="1">KCTC 23302</strain>
    </source>
</reference>
<dbReference type="RefSeq" id="WP_201919331.1">
    <property type="nucleotide sequence ID" value="NZ_BAABAX010000005.1"/>
</dbReference>
<dbReference type="EMBL" id="JAERQJ010000003">
    <property type="protein sequence ID" value="MBL0683904.1"/>
    <property type="molecule type" value="Genomic_DNA"/>
</dbReference>
<keyword evidence="2" id="KW-1185">Reference proteome</keyword>
<dbReference type="Proteomes" id="UP000651057">
    <property type="component" value="Unassembled WGS sequence"/>
</dbReference>